<sequence length="371" mass="41591">MYTVINLNTSSRGSRLRLLALSGKIICYISDDKKTQLNTMRNLLLTISLFIITLTTKAQQATVNPRPLTLDEYNKALTYTVADLDKDTYVKFDNAYILDRYENRKPYFITGGDGLKKRIDLYKLIAKEGMQEIGLMVFYTSETGKKYQALVPDFTADAKVWAKYFQDIDDINKIEKNYILKLSYVLSKEMSFQQYKVLNNGKDLKEEAATYGNDICFPGDEEVTMSNGAKKMIKDVKSGDEVITVDPATNKSSVIKVKELTVHAAKNYAITELVLISAKEKNTATAININLNTKVLKATPNHPMLTKQGSFKIGEVTIGQRVLCLNEQNGKYETYTVLRKTEHAGGVQNVYNIEAAGGSTLVLNGVMVMQK</sequence>
<accession>A0A223NZP8</accession>
<evidence type="ECO:0000313" key="3">
    <source>
        <dbReference type="Proteomes" id="UP000215002"/>
    </source>
</evidence>
<organism evidence="2 3">
    <name type="scientific">Mucilaginibacter xinganensis</name>
    <dbReference type="NCBI Taxonomy" id="1234841"/>
    <lineage>
        <taxon>Bacteria</taxon>
        <taxon>Pseudomonadati</taxon>
        <taxon>Bacteroidota</taxon>
        <taxon>Sphingobacteriia</taxon>
        <taxon>Sphingobacteriales</taxon>
        <taxon>Sphingobacteriaceae</taxon>
        <taxon>Mucilaginibacter</taxon>
    </lineage>
</organism>
<dbReference type="Pfam" id="PF01079">
    <property type="entry name" value="Hint"/>
    <property type="match status" value="1"/>
</dbReference>
<dbReference type="GO" id="GO:0016539">
    <property type="term" value="P:intein-mediated protein splicing"/>
    <property type="evidence" value="ECO:0007669"/>
    <property type="project" value="InterPro"/>
</dbReference>
<dbReference type="SUPFAM" id="SSF51294">
    <property type="entry name" value="Hedgehog/intein (Hint) domain"/>
    <property type="match status" value="1"/>
</dbReference>
<protein>
    <recommendedName>
        <fullName evidence="1">Hint domain-containing protein</fullName>
    </recommendedName>
</protein>
<feature type="domain" description="Hint" evidence="1">
    <location>
        <begin position="214"/>
        <end position="326"/>
    </location>
</feature>
<dbReference type="EMBL" id="CP022743">
    <property type="protein sequence ID" value="ASU35250.1"/>
    <property type="molecule type" value="Genomic_DNA"/>
</dbReference>
<dbReference type="Proteomes" id="UP000215002">
    <property type="component" value="Chromosome"/>
</dbReference>
<dbReference type="CDD" id="cd00081">
    <property type="entry name" value="Hint"/>
    <property type="match status" value="1"/>
</dbReference>
<dbReference type="InterPro" id="IPR003587">
    <property type="entry name" value="Hint_dom_N"/>
</dbReference>
<dbReference type="AlphaFoldDB" id="A0A223NZP8"/>
<dbReference type="GO" id="GO:0016540">
    <property type="term" value="P:protein autoprocessing"/>
    <property type="evidence" value="ECO:0007669"/>
    <property type="project" value="InterPro"/>
</dbReference>
<reference evidence="2 3" key="1">
    <citation type="submission" date="2017-08" db="EMBL/GenBank/DDBJ databases">
        <title>Complete genome sequence of Mucilaginibacter sp. strain BJC16-A31.</title>
        <authorList>
            <consortium name="Henan University of Science and Technology"/>
            <person name="You X."/>
        </authorList>
    </citation>
    <scope>NUCLEOTIDE SEQUENCE [LARGE SCALE GENOMIC DNA]</scope>
    <source>
        <strain evidence="2 3">BJC16-A31</strain>
    </source>
</reference>
<dbReference type="InterPro" id="IPR006141">
    <property type="entry name" value="Intein_N"/>
</dbReference>
<dbReference type="InterPro" id="IPR001767">
    <property type="entry name" value="Hedgehog_Hint"/>
</dbReference>
<dbReference type="InterPro" id="IPR036844">
    <property type="entry name" value="Hint_dom_sf"/>
</dbReference>
<dbReference type="Gene3D" id="2.170.16.10">
    <property type="entry name" value="Hedgehog/Intein (Hint) domain"/>
    <property type="match status" value="1"/>
</dbReference>
<dbReference type="KEGG" id="muc:MuYL_3365"/>
<proteinExistence type="predicted"/>
<evidence type="ECO:0000259" key="1">
    <source>
        <dbReference type="SMART" id="SM00306"/>
    </source>
</evidence>
<gene>
    <name evidence="2" type="ORF">MuYL_3365</name>
</gene>
<keyword evidence="3" id="KW-1185">Reference proteome</keyword>
<dbReference type="SMART" id="SM00306">
    <property type="entry name" value="HintN"/>
    <property type="match status" value="1"/>
</dbReference>
<dbReference type="PROSITE" id="PS50817">
    <property type="entry name" value="INTEIN_N_TER"/>
    <property type="match status" value="1"/>
</dbReference>
<name>A0A223NZP8_9SPHI</name>
<evidence type="ECO:0000313" key="2">
    <source>
        <dbReference type="EMBL" id="ASU35250.1"/>
    </source>
</evidence>